<feature type="compositionally biased region" description="Polar residues" evidence="1">
    <location>
        <begin position="161"/>
        <end position="170"/>
    </location>
</feature>
<protein>
    <submittedName>
        <fullName evidence="2">Uncharacterized protein</fullName>
    </submittedName>
</protein>
<proteinExistence type="predicted"/>
<reference evidence="2" key="1">
    <citation type="journal article" date="2007" name="PLoS ONE">
        <title>The first genome sequence of an elite grapevine cultivar (Pinot noir Vitis vinifera L.): coping with a highly heterozygous genome.</title>
        <authorList>
            <person name="Velasco R."/>
            <person name="Zharkikh A."/>
            <person name="Troggio M."/>
            <person name="Cartwright D.A."/>
            <person name="Cestaro A."/>
            <person name="Pruss D."/>
            <person name="Pindo M."/>
            <person name="FitzGerald L.M."/>
            <person name="Vezzulli S."/>
            <person name="Reid J."/>
            <person name="Malacarne G."/>
            <person name="Iliev D."/>
            <person name="Coppola G."/>
            <person name="Wardell B."/>
            <person name="Micheletti D."/>
            <person name="Macalma T."/>
            <person name="Facci M."/>
            <person name="Mitchell J.T."/>
            <person name="Perazzolli M."/>
            <person name="Eldredge G."/>
            <person name="Gatto P."/>
            <person name="Oyzerski R."/>
            <person name="Moretto M."/>
            <person name="Gutin N."/>
            <person name="Stefanini M."/>
            <person name="Chen Y."/>
            <person name="Segala C."/>
            <person name="Davenport C."/>
            <person name="Dematte L."/>
            <person name="Mraz A."/>
            <person name="Battilana J."/>
            <person name="Stormo K."/>
            <person name="Costa F."/>
            <person name="Tao Q."/>
            <person name="Si-Ammour A."/>
            <person name="Harkins T."/>
            <person name="Lackey A."/>
            <person name="Perbost C."/>
            <person name="Taillon B."/>
            <person name="Stella A."/>
            <person name="Solovyev V."/>
            <person name="Fawcett J.A."/>
            <person name="Sterck L."/>
            <person name="Vandepoele K."/>
            <person name="Grando S.M."/>
            <person name="Toppo S."/>
            <person name="Moser C."/>
            <person name="Lanchbury J."/>
            <person name="Bogden R."/>
            <person name="Skolnick M."/>
            <person name="Sgaramella V."/>
            <person name="Bhatnagar S.K."/>
            <person name="Fontana P."/>
            <person name="Gutin A."/>
            <person name="Van de Peer Y."/>
            <person name="Salamini F."/>
            <person name="Viola R."/>
        </authorList>
    </citation>
    <scope>NUCLEOTIDE SEQUENCE</scope>
</reference>
<feature type="region of interest" description="Disordered" evidence="1">
    <location>
        <begin position="140"/>
        <end position="170"/>
    </location>
</feature>
<name>A5BC04_VITVI</name>
<sequence length="170" mass="17254">MPIISHAHPQLYHPSPHSPIIIPTTFSLSSSTPYVSTPSSLGRGSGSGGFLLQHSGEPHALRTSRNVVASAFTAASSSTGTRFKSSARLACYGSSAAVTSRTMSADEALHAPMKAAAAGSTPTPGRCSWTCSTAEGAARHGGAARSAGRLDQLRGPPTKPLISSSSIVVA</sequence>
<organism evidence="2">
    <name type="scientific">Vitis vinifera</name>
    <name type="common">Grape</name>
    <dbReference type="NCBI Taxonomy" id="29760"/>
    <lineage>
        <taxon>Eukaryota</taxon>
        <taxon>Viridiplantae</taxon>
        <taxon>Streptophyta</taxon>
        <taxon>Embryophyta</taxon>
        <taxon>Tracheophyta</taxon>
        <taxon>Spermatophyta</taxon>
        <taxon>Magnoliopsida</taxon>
        <taxon>eudicotyledons</taxon>
        <taxon>Gunneridae</taxon>
        <taxon>Pentapetalae</taxon>
        <taxon>rosids</taxon>
        <taxon>Vitales</taxon>
        <taxon>Vitaceae</taxon>
        <taxon>Viteae</taxon>
        <taxon>Vitis</taxon>
    </lineage>
</organism>
<evidence type="ECO:0000256" key="1">
    <source>
        <dbReference type="SAM" id="MobiDB-lite"/>
    </source>
</evidence>
<dbReference type="EMBL" id="AM454063">
    <property type="protein sequence ID" value="CAN83084.1"/>
    <property type="molecule type" value="Genomic_DNA"/>
</dbReference>
<accession>A5BC04</accession>
<feature type="compositionally biased region" description="Low complexity" evidence="1">
    <location>
        <begin position="140"/>
        <end position="149"/>
    </location>
</feature>
<gene>
    <name evidence="2" type="ORF">VITISV_002399</name>
</gene>
<evidence type="ECO:0000313" key="2">
    <source>
        <dbReference type="EMBL" id="CAN83084.1"/>
    </source>
</evidence>
<dbReference type="AlphaFoldDB" id="A5BC04"/>